<protein>
    <submittedName>
        <fullName evidence="3">Uncharacterized protein LOC110341621</fullName>
    </submittedName>
</protein>
<evidence type="ECO:0000256" key="1">
    <source>
        <dbReference type="SAM" id="Phobius"/>
    </source>
</evidence>
<evidence type="ECO:0000313" key="2">
    <source>
        <dbReference type="Proteomes" id="UP000886700"/>
    </source>
</evidence>
<organism evidence="2 3">
    <name type="scientific">Mesocricetus auratus</name>
    <name type="common">Golden hamster</name>
    <dbReference type="NCBI Taxonomy" id="10036"/>
    <lineage>
        <taxon>Eukaryota</taxon>
        <taxon>Metazoa</taxon>
        <taxon>Chordata</taxon>
        <taxon>Craniata</taxon>
        <taxon>Vertebrata</taxon>
        <taxon>Euteleostomi</taxon>
        <taxon>Mammalia</taxon>
        <taxon>Eutheria</taxon>
        <taxon>Euarchontoglires</taxon>
        <taxon>Glires</taxon>
        <taxon>Rodentia</taxon>
        <taxon>Myomorpha</taxon>
        <taxon>Muroidea</taxon>
        <taxon>Cricetidae</taxon>
        <taxon>Cricetinae</taxon>
        <taxon>Mesocricetus</taxon>
    </lineage>
</organism>
<keyword evidence="1" id="KW-1133">Transmembrane helix</keyword>
<dbReference type="GeneID" id="110341621"/>
<keyword evidence="1" id="KW-0472">Membrane</keyword>
<feature type="transmembrane region" description="Helical" evidence="1">
    <location>
        <begin position="86"/>
        <end position="103"/>
    </location>
</feature>
<dbReference type="Proteomes" id="UP000886700">
    <property type="component" value="Unplaced"/>
</dbReference>
<accession>A0ABM2X9A1</accession>
<keyword evidence="2" id="KW-1185">Reference proteome</keyword>
<proteinExistence type="predicted"/>
<name>A0ABM2X9A1_MESAU</name>
<sequence>MCKPLASLVNYMTSPLRLTVSLPLSSLLLVWQPLLYFQPGYILPVHWMKQLYPSTNKRSVCSQHTERPLVTKGASPLPLSSGLHEAGLLVVTLSALTTIFYPLNRVGRLRVTRESPETVSPSQSFFPKAVYVSRLLRSSNSVREMLSGLQSLKEEVCSCATTHSGGGLRVARCLLFTSSSGNSLCVCRIPKQGWIPFTYGLRLLRHHFDLWCADTERVRSVMQKTSLRDRLP</sequence>
<gene>
    <name evidence="3" type="primary">LOC110341621</name>
</gene>
<dbReference type="RefSeq" id="XP_040598223.1">
    <property type="nucleotide sequence ID" value="XM_040742289.1"/>
</dbReference>
<evidence type="ECO:0000313" key="3">
    <source>
        <dbReference type="RefSeq" id="XP_040598223.1"/>
    </source>
</evidence>
<reference evidence="3" key="1">
    <citation type="submission" date="2025-08" db="UniProtKB">
        <authorList>
            <consortium name="RefSeq"/>
        </authorList>
    </citation>
    <scope>IDENTIFICATION</scope>
    <source>
        <tissue evidence="3">Liver</tissue>
    </source>
</reference>
<keyword evidence="1" id="KW-0812">Transmembrane</keyword>